<comment type="caution">
    <text evidence="2">The sequence shown here is derived from an EMBL/GenBank/DDBJ whole genome shotgun (WGS) entry which is preliminary data.</text>
</comment>
<evidence type="ECO:0000256" key="1">
    <source>
        <dbReference type="SAM" id="MobiDB-lite"/>
    </source>
</evidence>
<proteinExistence type="predicted"/>
<evidence type="ECO:0000313" key="2">
    <source>
        <dbReference type="EMBL" id="MBW0479249.1"/>
    </source>
</evidence>
<organism evidence="2 3">
    <name type="scientific">Austropuccinia psidii MF-1</name>
    <dbReference type="NCBI Taxonomy" id="1389203"/>
    <lineage>
        <taxon>Eukaryota</taxon>
        <taxon>Fungi</taxon>
        <taxon>Dikarya</taxon>
        <taxon>Basidiomycota</taxon>
        <taxon>Pucciniomycotina</taxon>
        <taxon>Pucciniomycetes</taxon>
        <taxon>Pucciniales</taxon>
        <taxon>Sphaerophragmiaceae</taxon>
        <taxon>Austropuccinia</taxon>
    </lineage>
</organism>
<dbReference type="EMBL" id="AVOT02005507">
    <property type="protein sequence ID" value="MBW0479249.1"/>
    <property type="molecule type" value="Genomic_DNA"/>
</dbReference>
<reference evidence="2" key="1">
    <citation type="submission" date="2021-03" db="EMBL/GenBank/DDBJ databases">
        <title>Draft genome sequence of rust myrtle Austropuccinia psidii MF-1, a brazilian biotype.</title>
        <authorList>
            <person name="Quecine M.C."/>
            <person name="Pachon D.M.R."/>
            <person name="Bonatelli M.L."/>
            <person name="Correr F.H."/>
            <person name="Franceschini L.M."/>
            <person name="Leite T.F."/>
            <person name="Margarido G.R.A."/>
            <person name="Almeida C.A."/>
            <person name="Ferrarezi J.A."/>
            <person name="Labate C.A."/>
        </authorList>
    </citation>
    <scope>NUCLEOTIDE SEQUENCE</scope>
    <source>
        <strain evidence="2">MF-1</strain>
    </source>
</reference>
<dbReference type="AlphaFoldDB" id="A0A9Q3C664"/>
<evidence type="ECO:0000313" key="3">
    <source>
        <dbReference type="Proteomes" id="UP000765509"/>
    </source>
</evidence>
<protein>
    <submittedName>
        <fullName evidence="2">Uncharacterized protein</fullName>
    </submittedName>
</protein>
<accession>A0A9Q3C664</accession>
<dbReference type="Proteomes" id="UP000765509">
    <property type="component" value="Unassembled WGS sequence"/>
</dbReference>
<feature type="compositionally biased region" description="Polar residues" evidence="1">
    <location>
        <begin position="52"/>
        <end position="66"/>
    </location>
</feature>
<feature type="region of interest" description="Disordered" evidence="1">
    <location>
        <begin position="15"/>
        <end position="79"/>
    </location>
</feature>
<feature type="compositionally biased region" description="Low complexity" evidence="1">
    <location>
        <begin position="16"/>
        <end position="28"/>
    </location>
</feature>
<name>A0A9Q3C664_9BASI</name>
<sequence>MPSTPINFQPRLATFSSSIPQSSPHPSTSRPPALDFPMRPSKVPQPRPSPMNPSSQFQHVASTSNRSRVEQSPLPFPAA</sequence>
<gene>
    <name evidence="2" type="ORF">O181_018964</name>
</gene>
<keyword evidence="3" id="KW-1185">Reference proteome</keyword>